<dbReference type="PANTHER" id="PTHR33164:SF43">
    <property type="entry name" value="HTH-TYPE TRANSCRIPTIONAL REPRESSOR YETL"/>
    <property type="match status" value="1"/>
</dbReference>
<proteinExistence type="predicted"/>
<dbReference type="Proteomes" id="UP001151088">
    <property type="component" value="Unassembled WGS sequence"/>
</dbReference>
<dbReference type="GO" id="GO:0003700">
    <property type="term" value="F:DNA-binding transcription factor activity"/>
    <property type="evidence" value="ECO:0007669"/>
    <property type="project" value="InterPro"/>
</dbReference>
<comment type="caution">
    <text evidence="2">The sequence shown here is derived from an EMBL/GenBank/DDBJ whole genome shotgun (WGS) entry which is preliminary data.</text>
</comment>
<evidence type="ECO:0000259" key="1">
    <source>
        <dbReference type="PROSITE" id="PS50995"/>
    </source>
</evidence>
<gene>
    <name evidence="2" type="ORF">NVS89_04630</name>
</gene>
<dbReference type="AlphaFoldDB" id="A0A9X2PF26"/>
<feature type="domain" description="HTH marR-type" evidence="1">
    <location>
        <begin position="20"/>
        <end position="152"/>
    </location>
</feature>
<dbReference type="PROSITE" id="PS50995">
    <property type="entry name" value="HTH_MARR_2"/>
    <property type="match status" value="1"/>
</dbReference>
<organism evidence="2 3">
    <name type="scientific">Ancylobacter mangrovi</name>
    <dbReference type="NCBI Taxonomy" id="2972472"/>
    <lineage>
        <taxon>Bacteria</taxon>
        <taxon>Pseudomonadati</taxon>
        <taxon>Pseudomonadota</taxon>
        <taxon>Alphaproteobacteria</taxon>
        <taxon>Hyphomicrobiales</taxon>
        <taxon>Xanthobacteraceae</taxon>
        <taxon>Ancylobacter</taxon>
    </lineage>
</organism>
<dbReference type="Gene3D" id="1.10.10.10">
    <property type="entry name" value="Winged helix-like DNA-binding domain superfamily/Winged helix DNA-binding domain"/>
    <property type="match status" value="1"/>
</dbReference>
<dbReference type="InterPro" id="IPR036390">
    <property type="entry name" value="WH_DNA-bd_sf"/>
</dbReference>
<accession>A0A9X2PF26</accession>
<dbReference type="Pfam" id="PF12802">
    <property type="entry name" value="MarR_2"/>
    <property type="match status" value="1"/>
</dbReference>
<dbReference type="SMART" id="SM00347">
    <property type="entry name" value="HTH_MARR"/>
    <property type="match status" value="1"/>
</dbReference>
<sequence>MNRDEPPPLPAPGDGKRGVDGHIGYLLRQAAHVQRQRLEAGLGELGLTAPQFTVLTMLEAYPGHSNADLARLALLTPQTMSVIVANLLRAGLVARRAHAVHGRIRQIALTEEGRRRLDAAKARVADWEDGMMAGLADEHRATIRHWLAGLARGAAETAPRSSGPEPP</sequence>
<keyword evidence="3" id="KW-1185">Reference proteome</keyword>
<name>A0A9X2PF26_9HYPH</name>
<reference evidence="2" key="1">
    <citation type="submission" date="2022-08" db="EMBL/GenBank/DDBJ databases">
        <authorList>
            <person name="Li F."/>
        </authorList>
    </citation>
    <scope>NUCLEOTIDE SEQUENCE</scope>
    <source>
        <strain evidence="2">MQZ15Z-1</strain>
    </source>
</reference>
<dbReference type="SUPFAM" id="SSF46785">
    <property type="entry name" value="Winged helix' DNA-binding domain"/>
    <property type="match status" value="1"/>
</dbReference>
<dbReference type="PANTHER" id="PTHR33164">
    <property type="entry name" value="TRANSCRIPTIONAL REGULATOR, MARR FAMILY"/>
    <property type="match status" value="1"/>
</dbReference>
<dbReference type="InterPro" id="IPR036388">
    <property type="entry name" value="WH-like_DNA-bd_sf"/>
</dbReference>
<dbReference type="InterPro" id="IPR000835">
    <property type="entry name" value="HTH_MarR-typ"/>
</dbReference>
<protein>
    <submittedName>
        <fullName evidence="2">MarR family transcriptional regulator</fullName>
    </submittedName>
</protein>
<dbReference type="GO" id="GO:0006950">
    <property type="term" value="P:response to stress"/>
    <property type="evidence" value="ECO:0007669"/>
    <property type="project" value="TreeGrafter"/>
</dbReference>
<evidence type="ECO:0000313" key="3">
    <source>
        <dbReference type="Proteomes" id="UP001151088"/>
    </source>
</evidence>
<evidence type="ECO:0000313" key="2">
    <source>
        <dbReference type="EMBL" id="MCS0494372.1"/>
    </source>
</evidence>
<dbReference type="EMBL" id="JANTHZ010000001">
    <property type="protein sequence ID" value="MCS0494372.1"/>
    <property type="molecule type" value="Genomic_DNA"/>
</dbReference>
<dbReference type="InterPro" id="IPR039422">
    <property type="entry name" value="MarR/SlyA-like"/>
</dbReference>
<dbReference type="RefSeq" id="WP_258731319.1">
    <property type="nucleotide sequence ID" value="NZ_JANTHZ010000001.1"/>
</dbReference>